<evidence type="ECO:0000313" key="3">
    <source>
        <dbReference type="Proteomes" id="UP000238034"/>
    </source>
</evidence>
<accession>A0A2T0UBB7</accession>
<dbReference type="RefSeq" id="WP_106290384.1">
    <property type="nucleotide sequence ID" value="NZ_PVTH01000001.1"/>
</dbReference>
<comment type="caution">
    <text evidence="2">The sequence shown here is derived from an EMBL/GenBank/DDBJ whole genome shotgun (WGS) entry which is preliminary data.</text>
</comment>
<dbReference type="EMBL" id="PVTH01000001">
    <property type="protein sequence ID" value="PRY55168.1"/>
    <property type="molecule type" value="Genomic_DNA"/>
</dbReference>
<evidence type="ECO:0000259" key="1">
    <source>
        <dbReference type="Pfam" id="PF00534"/>
    </source>
</evidence>
<gene>
    <name evidence="2" type="ORF">B0I27_101136</name>
</gene>
<organism evidence="2 3">
    <name type="scientific">Arcticibacter pallidicorallinus</name>
    <dbReference type="NCBI Taxonomy" id="1259464"/>
    <lineage>
        <taxon>Bacteria</taxon>
        <taxon>Pseudomonadati</taxon>
        <taxon>Bacteroidota</taxon>
        <taxon>Sphingobacteriia</taxon>
        <taxon>Sphingobacteriales</taxon>
        <taxon>Sphingobacteriaceae</taxon>
        <taxon>Arcticibacter</taxon>
    </lineage>
</organism>
<dbReference type="InterPro" id="IPR001296">
    <property type="entry name" value="Glyco_trans_1"/>
</dbReference>
<dbReference type="AlphaFoldDB" id="A0A2T0UBB7"/>
<dbReference type="SUPFAM" id="SSF53756">
    <property type="entry name" value="UDP-Glycosyltransferase/glycogen phosphorylase"/>
    <property type="match status" value="1"/>
</dbReference>
<dbReference type="Gene3D" id="3.40.50.2000">
    <property type="entry name" value="Glycogen Phosphorylase B"/>
    <property type="match status" value="2"/>
</dbReference>
<dbReference type="PANTHER" id="PTHR45947:SF3">
    <property type="entry name" value="SULFOQUINOVOSYL TRANSFERASE SQD2"/>
    <property type="match status" value="1"/>
</dbReference>
<reference evidence="2 3" key="1">
    <citation type="submission" date="2018-03" db="EMBL/GenBank/DDBJ databases">
        <title>Genomic Encyclopedia of Type Strains, Phase III (KMG-III): the genomes of soil and plant-associated and newly described type strains.</title>
        <authorList>
            <person name="Whitman W."/>
        </authorList>
    </citation>
    <scope>NUCLEOTIDE SEQUENCE [LARGE SCALE GENOMIC DNA]</scope>
    <source>
        <strain evidence="2 3">CGMCC 1.9313</strain>
    </source>
</reference>
<evidence type="ECO:0000313" key="2">
    <source>
        <dbReference type="EMBL" id="PRY55168.1"/>
    </source>
</evidence>
<dbReference type="InterPro" id="IPR050194">
    <property type="entry name" value="Glycosyltransferase_grp1"/>
</dbReference>
<sequence length="349" mass="38956">MSLKILLLSNNFYPDIGGIEINSEILANEFTKAGHRVRLVTWTADERENRFPFAVVRRPGKLDLFREHKWADVVFENNPCLRLTWPGLLLGKPNVIALNTWVARVDGSIGWQDRLKTLWFRKSKSVIAVSDALRRKNWEKAIVITNPYRAELFRINAQADRHIDLVFLGRLVSDKGADMAIEALHTLESEAAGEAGARSGFRLTIIGDGPEAPVLKALAVKYGLEHKVDFKGSLQGKELVDCLNQHKLILVPSRWEEPFGNVALEGMACGCIPVVSDGGGLPDAVGHAGLTFKRGDTADLVRCIRQILQSEDLQGKLKHEARQHLKDHQPKKVADRYLKVIRAAVSSRI</sequence>
<dbReference type="GO" id="GO:0016757">
    <property type="term" value="F:glycosyltransferase activity"/>
    <property type="evidence" value="ECO:0007669"/>
    <property type="project" value="InterPro"/>
</dbReference>
<proteinExistence type="predicted"/>
<dbReference type="Pfam" id="PF00534">
    <property type="entry name" value="Glycos_transf_1"/>
    <property type="match status" value="1"/>
</dbReference>
<dbReference type="CDD" id="cd03801">
    <property type="entry name" value="GT4_PimA-like"/>
    <property type="match status" value="1"/>
</dbReference>
<keyword evidence="2" id="KW-0808">Transferase</keyword>
<dbReference type="OrthoDB" id="9787111at2"/>
<dbReference type="Proteomes" id="UP000238034">
    <property type="component" value="Unassembled WGS sequence"/>
</dbReference>
<feature type="domain" description="Glycosyl transferase family 1" evidence="1">
    <location>
        <begin position="151"/>
        <end position="323"/>
    </location>
</feature>
<dbReference type="PANTHER" id="PTHR45947">
    <property type="entry name" value="SULFOQUINOVOSYL TRANSFERASE SQD2"/>
    <property type="match status" value="1"/>
</dbReference>
<name>A0A2T0UBB7_9SPHI</name>
<keyword evidence="3" id="KW-1185">Reference proteome</keyword>
<protein>
    <submittedName>
        <fullName evidence="2">Glycosyltransferase involved in cell wall biosynthesis</fullName>
    </submittedName>
</protein>